<keyword evidence="5 9" id="KW-1133">Transmembrane helix</keyword>
<dbReference type="GO" id="GO:0016758">
    <property type="term" value="F:hexosyltransferase activity"/>
    <property type="evidence" value="ECO:0007669"/>
    <property type="project" value="InterPro"/>
</dbReference>
<dbReference type="Pfam" id="PF09594">
    <property type="entry name" value="GT87"/>
    <property type="match status" value="1"/>
</dbReference>
<dbReference type="Proteomes" id="UP000308760">
    <property type="component" value="Unassembled WGS sequence"/>
</dbReference>
<sequence>MSKRPLVIDLALYGLAALFAAATWLWTTLPSHSNWGAIALGGYAPAALCILILLASPGVSWFKRSLIAGATAAAVVAIPVLSQAFERANGVANRAQEEVIVVEHSGRRLLETGSPYLHADAIAALTEPIMGYNPYQPGMAVFGLPSALFGEHWWTDARLYFLLVSAACMVGAMRLLAGRAGKGLLLRAFQASFIFPVCALTFSTGGDDMPVVALMVLGLAFASRGRWTGAGLALGAAGALKLFAWPVAVVLAVLALRSMLNSRVEARAEERPASDGSSDAMRSLDDEAPKADTTDGSTPEADAPGSGTFAAETTGGSTRVVDSTADGALRRLSIGFLAPVALTMVPVLLVDARGFFDNVLAFGLGHGVVESPAQSPLPGFLVAQHVPGGELIAPALLGACAIVIAMLLWTRPPATAASAALWSAAGLSAAFLLMPSTRFGYLLYPIVLLGWWLPLRDAAATAPEQMLDESDSPSPGPSLAVEWWR</sequence>
<keyword evidence="11" id="KW-1185">Reference proteome</keyword>
<evidence type="ECO:0000256" key="2">
    <source>
        <dbReference type="ARBA" id="ARBA00022475"/>
    </source>
</evidence>
<feature type="region of interest" description="Disordered" evidence="8">
    <location>
        <begin position="267"/>
        <end position="320"/>
    </location>
</feature>
<gene>
    <name evidence="10" type="ORF">FAB82_14620</name>
</gene>
<evidence type="ECO:0000256" key="5">
    <source>
        <dbReference type="ARBA" id="ARBA00022989"/>
    </source>
</evidence>
<organism evidence="10 11">
    <name type="scientific">Glycomyces buryatensis</name>
    <dbReference type="NCBI Taxonomy" id="2570927"/>
    <lineage>
        <taxon>Bacteria</taxon>
        <taxon>Bacillati</taxon>
        <taxon>Actinomycetota</taxon>
        <taxon>Actinomycetes</taxon>
        <taxon>Glycomycetales</taxon>
        <taxon>Glycomycetaceae</taxon>
        <taxon>Glycomyces</taxon>
    </lineage>
</organism>
<keyword evidence="6 9" id="KW-0472">Membrane</keyword>
<evidence type="ECO:0000256" key="3">
    <source>
        <dbReference type="ARBA" id="ARBA00022679"/>
    </source>
</evidence>
<feature type="transmembrane region" description="Helical" evidence="9">
    <location>
        <begin position="66"/>
        <end position="85"/>
    </location>
</feature>
<dbReference type="AlphaFoldDB" id="A0A4S8Q808"/>
<feature type="transmembrane region" description="Helical" evidence="9">
    <location>
        <begin position="159"/>
        <end position="177"/>
    </location>
</feature>
<dbReference type="RefSeq" id="WP_136535278.1">
    <property type="nucleotide sequence ID" value="NZ_STGY01000056.1"/>
</dbReference>
<protein>
    <submittedName>
        <fullName evidence="10">DUF2029 domain-containing protein</fullName>
    </submittedName>
</protein>
<feature type="transmembrane region" description="Helical" evidence="9">
    <location>
        <begin position="332"/>
        <end position="350"/>
    </location>
</feature>
<proteinExistence type="inferred from homology"/>
<evidence type="ECO:0000256" key="9">
    <source>
        <dbReference type="SAM" id="Phobius"/>
    </source>
</evidence>
<feature type="transmembrane region" description="Helical" evidence="9">
    <location>
        <begin position="7"/>
        <end position="29"/>
    </location>
</feature>
<evidence type="ECO:0000313" key="10">
    <source>
        <dbReference type="EMBL" id="THV40503.1"/>
    </source>
</evidence>
<evidence type="ECO:0000256" key="6">
    <source>
        <dbReference type="ARBA" id="ARBA00023136"/>
    </source>
</evidence>
<feature type="compositionally biased region" description="Basic and acidic residues" evidence="8">
    <location>
        <begin position="282"/>
        <end position="293"/>
    </location>
</feature>
<feature type="transmembrane region" description="Helical" evidence="9">
    <location>
        <begin position="391"/>
        <end position="409"/>
    </location>
</feature>
<reference evidence="10 11" key="2">
    <citation type="submission" date="2019-05" db="EMBL/GenBank/DDBJ databases">
        <title>Glycomyces buryatensis sp. nov.</title>
        <authorList>
            <person name="Nikitina E."/>
        </authorList>
    </citation>
    <scope>NUCLEOTIDE SEQUENCE [LARGE SCALE GENOMIC DNA]</scope>
    <source>
        <strain evidence="10 11">18</strain>
    </source>
</reference>
<dbReference type="GO" id="GO:0005886">
    <property type="term" value="C:plasma membrane"/>
    <property type="evidence" value="ECO:0007669"/>
    <property type="project" value="UniProtKB-SubCell"/>
</dbReference>
<evidence type="ECO:0000256" key="1">
    <source>
        <dbReference type="ARBA" id="ARBA00004651"/>
    </source>
</evidence>
<keyword evidence="4 9" id="KW-0812">Transmembrane</keyword>
<keyword evidence="2" id="KW-1003">Cell membrane</keyword>
<evidence type="ECO:0000256" key="7">
    <source>
        <dbReference type="ARBA" id="ARBA00024033"/>
    </source>
</evidence>
<dbReference type="EMBL" id="STGY01000056">
    <property type="protein sequence ID" value="THV40503.1"/>
    <property type="molecule type" value="Genomic_DNA"/>
</dbReference>
<reference evidence="11" key="1">
    <citation type="submission" date="2019-04" db="EMBL/GenBank/DDBJ databases">
        <title>Nocardioides xinjiangensis sp. nov.</title>
        <authorList>
            <person name="Liu S."/>
        </authorList>
    </citation>
    <scope>NUCLEOTIDE SEQUENCE [LARGE SCALE GENOMIC DNA]</scope>
    <source>
        <strain evidence="11">18</strain>
    </source>
</reference>
<name>A0A4S8Q808_9ACTN</name>
<evidence type="ECO:0000256" key="8">
    <source>
        <dbReference type="SAM" id="MobiDB-lite"/>
    </source>
</evidence>
<feature type="transmembrane region" description="Helical" evidence="9">
    <location>
        <begin position="184"/>
        <end position="202"/>
    </location>
</feature>
<comment type="similarity">
    <text evidence="7">Belongs to the glycosyltransferase 87 family.</text>
</comment>
<evidence type="ECO:0000313" key="11">
    <source>
        <dbReference type="Proteomes" id="UP000308760"/>
    </source>
</evidence>
<comment type="subcellular location">
    <subcellularLocation>
        <location evidence="1">Cell membrane</location>
        <topology evidence="1">Multi-pass membrane protein</topology>
    </subcellularLocation>
</comment>
<evidence type="ECO:0000256" key="4">
    <source>
        <dbReference type="ARBA" id="ARBA00022692"/>
    </source>
</evidence>
<keyword evidence="3" id="KW-0808">Transferase</keyword>
<feature type="transmembrane region" description="Helical" evidence="9">
    <location>
        <begin position="416"/>
        <end position="433"/>
    </location>
</feature>
<feature type="transmembrane region" description="Helical" evidence="9">
    <location>
        <begin position="35"/>
        <end position="54"/>
    </location>
</feature>
<feature type="transmembrane region" description="Helical" evidence="9">
    <location>
        <begin position="232"/>
        <end position="256"/>
    </location>
</feature>
<accession>A0A4S8Q808</accession>
<dbReference type="InterPro" id="IPR018584">
    <property type="entry name" value="GT87"/>
</dbReference>
<dbReference type="OrthoDB" id="3867445at2"/>
<comment type="caution">
    <text evidence="10">The sequence shown here is derived from an EMBL/GenBank/DDBJ whole genome shotgun (WGS) entry which is preliminary data.</text>
</comment>